<name>A0A7Z7VM32_VIBCL</name>
<dbReference type="InterPro" id="IPR015927">
    <property type="entry name" value="Peptidase_S24_S26A/B/C"/>
</dbReference>
<dbReference type="Gene3D" id="1.10.260.40">
    <property type="entry name" value="lambda repressor-like DNA-binding domains"/>
    <property type="match status" value="1"/>
</dbReference>
<dbReference type="GO" id="GO:0003677">
    <property type="term" value="F:DNA binding"/>
    <property type="evidence" value="ECO:0007669"/>
    <property type="project" value="UniProtKB-KW"/>
</dbReference>
<reference evidence="5 6" key="1">
    <citation type="submission" date="2019-02" db="EMBL/GenBank/DDBJ databases">
        <title>Genomic plasticity associated with the antimicrobial resistance in Vibrio cholerae.</title>
        <authorList>
            <person name="Verma J."/>
            <person name="Bag S."/>
            <person name="Saha B."/>
            <person name="Kumar P."/>
            <person name="Ghosh T.S."/>
            <person name="Dayal M."/>
            <person name="Senapati T."/>
            <person name="Mehra S."/>
            <person name="Dey P."/>
            <person name="Desigamani A."/>
            <person name="Kumar D."/>
            <person name="Rana P."/>
            <person name="Kumar B."/>
            <person name="Maiti T.K."/>
            <person name="Sharma N.C."/>
            <person name="Bhadra R.K."/>
            <person name="Mutreja A."/>
            <person name="Nair G.B."/>
            <person name="Ramamurthy T."/>
            <person name="Das B."/>
        </authorList>
    </citation>
    <scope>NUCLEOTIDE SEQUENCE [LARGE SCALE GENOMIC DNA]</scope>
    <source>
        <strain evidence="5 6">IDH06781</strain>
    </source>
</reference>
<evidence type="ECO:0000313" key="6">
    <source>
        <dbReference type="Proteomes" id="UP000294145"/>
    </source>
</evidence>
<dbReference type="InterPro" id="IPR010982">
    <property type="entry name" value="Lambda_DNA-bd_dom_sf"/>
</dbReference>
<dbReference type="Pfam" id="PF00717">
    <property type="entry name" value="Peptidase_S24"/>
    <property type="match status" value="1"/>
</dbReference>
<dbReference type="Gene3D" id="2.10.109.10">
    <property type="entry name" value="Umud Fragment, subunit A"/>
    <property type="match status" value="1"/>
</dbReference>
<evidence type="ECO:0000256" key="2">
    <source>
        <dbReference type="ARBA" id="ARBA00023125"/>
    </source>
</evidence>
<dbReference type="SUPFAM" id="SSF47413">
    <property type="entry name" value="lambda repressor-like DNA-binding domains"/>
    <property type="match status" value="1"/>
</dbReference>
<sequence length="219" mass="24843">MKDDIKEIIGDRLRERRLLKKWTAREAAEAATRVAPQEISTGRWQNWECAQRSPDVSLYPYLAKALDTTPQYLAGWSNEPGIGVETNKYITANVNQDQGGKDDELAFNVEAIKRHGLNPHSLKLITAPDDAMNKSFQRGDLLLIDKSAQDITSTGIYALQAASGDLYVRYVRRDIGDGYSIYSDDDRHAPLQQFSEEEFNSRLKVIGKYVFRGTWNLDQ</sequence>
<comment type="caution">
    <text evidence="5">The sequence shown here is derived from an EMBL/GenBank/DDBJ whole genome shotgun (WGS) entry which is preliminary data.</text>
</comment>
<evidence type="ECO:0000256" key="3">
    <source>
        <dbReference type="ARBA" id="ARBA00023163"/>
    </source>
</evidence>
<dbReference type="Proteomes" id="UP000294145">
    <property type="component" value="Unassembled WGS sequence"/>
</dbReference>
<evidence type="ECO:0000313" key="5">
    <source>
        <dbReference type="EMBL" id="TBM39771.1"/>
    </source>
</evidence>
<dbReference type="RefSeq" id="WP_154813866.1">
    <property type="nucleotide sequence ID" value="NZ_SISP01000032.1"/>
</dbReference>
<dbReference type="CDD" id="cd06462">
    <property type="entry name" value="Peptidase_S24_S26"/>
    <property type="match status" value="1"/>
</dbReference>
<evidence type="ECO:0000259" key="4">
    <source>
        <dbReference type="SMART" id="SM00530"/>
    </source>
</evidence>
<dbReference type="AlphaFoldDB" id="A0A7Z7VM32"/>
<gene>
    <name evidence="5" type="ORF">EYB64_16155</name>
</gene>
<dbReference type="EMBL" id="SISP01000032">
    <property type="protein sequence ID" value="TBM39771.1"/>
    <property type="molecule type" value="Genomic_DNA"/>
</dbReference>
<dbReference type="InterPro" id="IPR001387">
    <property type="entry name" value="Cro/C1-type_HTH"/>
</dbReference>
<dbReference type="SMART" id="SM00530">
    <property type="entry name" value="HTH_XRE"/>
    <property type="match status" value="1"/>
</dbReference>
<proteinExistence type="predicted"/>
<dbReference type="PANTHER" id="PTHR40661">
    <property type="match status" value="1"/>
</dbReference>
<protein>
    <recommendedName>
        <fullName evidence="4">HTH cro/C1-type domain-containing protein</fullName>
    </recommendedName>
</protein>
<keyword evidence="1" id="KW-0805">Transcription regulation</keyword>
<dbReference type="InterPro" id="IPR036286">
    <property type="entry name" value="LexA/Signal_pep-like_sf"/>
</dbReference>
<dbReference type="PANTHER" id="PTHR40661:SF3">
    <property type="entry name" value="FELS-1 PROPHAGE TRANSCRIPTIONAL REGULATOR"/>
    <property type="match status" value="1"/>
</dbReference>
<keyword evidence="2" id="KW-0238">DNA-binding</keyword>
<dbReference type="SUPFAM" id="SSF51306">
    <property type="entry name" value="LexA/Signal peptidase"/>
    <property type="match status" value="1"/>
</dbReference>
<keyword evidence="3" id="KW-0804">Transcription</keyword>
<feature type="domain" description="HTH cro/C1-type" evidence="4">
    <location>
        <begin position="12"/>
        <end position="73"/>
    </location>
</feature>
<organism evidence="5 6">
    <name type="scientific">Vibrio cholerae</name>
    <dbReference type="NCBI Taxonomy" id="666"/>
    <lineage>
        <taxon>Bacteria</taxon>
        <taxon>Pseudomonadati</taxon>
        <taxon>Pseudomonadota</taxon>
        <taxon>Gammaproteobacteria</taxon>
        <taxon>Vibrionales</taxon>
        <taxon>Vibrionaceae</taxon>
        <taxon>Vibrio</taxon>
    </lineage>
</organism>
<evidence type="ECO:0000256" key="1">
    <source>
        <dbReference type="ARBA" id="ARBA00023015"/>
    </source>
</evidence>
<accession>A0A7Z7VM32</accession>